<keyword evidence="3" id="KW-1185">Reference proteome</keyword>
<accession>A0A1M5AF71</accession>
<name>A0A1M5AF71_9FLAO</name>
<dbReference type="Proteomes" id="UP000184147">
    <property type="component" value="Unassembled WGS sequence"/>
</dbReference>
<dbReference type="STRING" id="1124188.SAMN05444377_10648"/>
<feature type="transmembrane region" description="Helical" evidence="1">
    <location>
        <begin position="26"/>
        <end position="45"/>
    </location>
</feature>
<evidence type="ECO:0000313" key="3">
    <source>
        <dbReference type="Proteomes" id="UP000184147"/>
    </source>
</evidence>
<evidence type="ECO:0000256" key="1">
    <source>
        <dbReference type="SAM" id="Phobius"/>
    </source>
</evidence>
<organism evidence="2 3">
    <name type="scientific">Flavobacterium fontis</name>
    <dbReference type="NCBI Taxonomy" id="1124188"/>
    <lineage>
        <taxon>Bacteria</taxon>
        <taxon>Pseudomonadati</taxon>
        <taxon>Bacteroidota</taxon>
        <taxon>Flavobacteriia</taxon>
        <taxon>Flavobacteriales</taxon>
        <taxon>Flavobacteriaceae</taxon>
        <taxon>Flavobacterium</taxon>
    </lineage>
</organism>
<dbReference type="AlphaFoldDB" id="A0A1M5AF71"/>
<evidence type="ECO:0000313" key="2">
    <source>
        <dbReference type="EMBL" id="SHF28950.1"/>
    </source>
</evidence>
<sequence length="171" mass="19889">MRVNLTFTENRYNLYLYENEVFMKKIALLFCCTLTLTGWAQMGMMNNGMGGMGRSGMGMQPPMAREKTPEQLEKERVESVQKTVDKLKTDLKLDELQVIIVQKEFDASSKKINAIMKKENMAQDEKLSEISAINETAERNVMNFLNDEQKKKFKEIILDRQKRMEAMKTRS</sequence>
<keyword evidence="1" id="KW-0472">Membrane</keyword>
<proteinExistence type="predicted"/>
<protein>
    <recommendedName>
        <fullName evidence="4">Periplasmic heavy metal sensor</fullName>
    </recommendedName>
</protein>
<evidence type="ECO:0008006" key="4">
    <source>
        <dbReference type="Google" id="ProtNLM"/>
    </source>
</evidence>
<keyword evidence="1" id="KW-1133">Transmembrane helix</keyword>
<gene>
    <name evidence="2" type="ORF">SAMN05444377_10648</name>
</gene>
<reference evidence="2 3" key="1">
    <citation type="submission" date="2016-11" db="EMBL/GenBank/DDBJ databases">
        <authorList>
            <person name="Jaros S."/>
            <person name="Januszkiewicz K."/>
            <person name="Wedrychowicz H."/>
        </authorList>
    </citation>
    <scope>NUCLEOTIDE SEQUENCE [LARGE SCALE GENOMIC DNA]</scope>
    <source>
        <strain evidence="2 3">DSM 25660</strain>
    </source>
</reference>
<keyword evidence="1" id="KW-0812">Transmembrane</keyword>
<dbReference type="EMBL" id="FQVQ01000006">
    <property type="protein sequence ID" value="SHF28950.1"/>
    <property type="molecule type" value="Genomic_DNA"/>
</dbReference>